<reference evidence="20 23" key="2">
    <citation type="submission" date="2019-07" db="EMBL/GenBank/DDBJ databases">
        <title>Whole genome shotgun sequence of Staphylococcus arlettae NBRC 109765.</title>
        <authorList>
            <person name="Hosoyama A."/>
            <person name="Uohara A."/>
            <person name="Ohji S."/>
            <person name="Ichikawa N."/>
        </authorList>
    </citation>
    <scope>NUCLEOTIDE SEQUENCE [LARGE SCALE GENOMIC DNA]</scope>
    <source>
        <strain evidence="20 23">NBRC 109765</strain>
    </source>
</reference>
<evidence type="ECO:0000256" key="8">
    <source>
        <dbReference type="ARBA" id="ARBA00022777"/>
    </source>
</evidence>
<keyword evidence="6 19" id="KW-0812">Transmembrane</keyword>
<evidence type="ECO:0000313" key="20">
    <source>
        <dbReference type="EMBL" id="GEP99995.1"/>
    </source>
</evidence>
<protein>
    <submittedName>
        <fullName evidence="20 21">Diacylglycerol kinase</fullName>
        <ecNumber evidence="21">2.7.1.66</ecNumber>
    </submittedName>
</protein>
<dbReference type="EMBL" id="UGZE01000001">
    <property type="protein sequence ID" value="SUJ18874.1"/>
    <property type="molecule type" value="Genomic_DNA"/>
</dbReference>
<dbReference type="InterPro" id="IPR033717">
    <property type="entry name" value="UDPK"/>
</dbReference>
<keyword evidence="7 17" id="KW-0547">Nucleotide-binding</keyword>
<dbReference type="EC" id="2.7.1.66" evidence="21"/>
<dbReference type="GO" id="GO:0036433">
    <property type="term" value="F:di-trans, poly-cis-undecaprenol kinase activity"/>
    <property type="evidence" value="ECO:0007669"/>
    <property type="project" value="UniProtKB-EC"/>
</dbReference>
<evidence type="ECO:0000256" key="5">
    <source>
        <dbReference type="ARBA" id="ARBA00022679"/>
    </source>
</evidence>
<keyword evidence="5 21" id="KW-0808">Transferase</keyword>
<evidence type="ECO:0000313" key="23">
    <source>
        <dbReference type="Proteomes" id="UP000321598"/>
    </source>
</evidence>
<comment type="similarity">
    <text evidence="2">Belongs to the bacterial diacylglycerol kinase family.</text>
</comment>
<evidence type="ECO:0000256" key="10">
    <source>
        <dbReference type="ARBA" id="ARBA00022989"/>
    </source>
</evidence>
<feature type="binding site" evidence="17">
    <location>
        <position position="6"/>
    </location>
    <ligand>
        <name>ATP</name>
        <dbReference type="ChEBI" id="CHEBI:30616"/>
    </ligand>
</feature>
<evidence type="ECO:0000256" key="9">
    <source>
        <dbReference type="ARBA" id="ARBA00022840"/>
    </source>
</evidence>
<keyword evidence="10 19" id="KW-1133">Transmembrane helix</keyword>
<dbReference type="STRING" id="1212545.SARL_08949"/>
<evidence type="ECO:0000256" key="3">
    <source>
        <dbReference type="ARBA" id="ARBA00022475"/>
    </source>
</evidence>
<evidence type="ECO:0000256" key="16">
    <source>
        <dbReference type="PIRSR" id="PIRSR600829-2"/>
    </source>
</evidence>
<accession>A0A380CEG6</accession>
<dbReference type="Gene3D" id="1.10.287.3610">
    <property type="match status" value="1"/>
</dbReference>
<keyword evidence="4" id="KW-0444">Lipid biosynthesis</keyword>
<keyword evidence="23" id="KW-1185">Reference proteome</keyword>
<dbReference type="PANTHER" id="PTHR34299">
    <property type="entry name" value="DIACYLGLYCEROL KINASE"/>
    <property type="match status" value="1"/>
</dbReference>
<comment type="cofactor">
    <cofactor evidence="18">
        <name>Mg(2+)</name>
        <dbReference type="ChEBI" id="CHEBI:18420"/>
    </cofactor>
    <text evidence="18">Mn(2+), Zn(2+), Cd(2+) and Co(2+) support activity to lesser extents.</text>
</comment>
<keyword evidence="12 19" id="KW-0472">Membrane</keyword>
<evidence type="ECO:0000256" key="14">
    <source>
        <dbReference type="ARBA" id="ARBA00023264"/>
    </source>
</evidence>
<dbReference type="PROSITE" id="PS01069">
    <property type="entry name" value="DAGK_PROKAR"/>
    <property type="match status" value="1"/>
</dbReference>
<feature type="binding site" evidence="18">
    <location>
        <position position="66"/>
    </location>
    <ligand>
        <name>a divalent metal cation</name>
        <dbReference type="ChEBI" id="CHEBI:60240"/>
    </ligand>
</feature>
<dbReference type="InterPro" id="IPR000829">
    <property type="entry name" value="DAGK"/>
</dbReference>
<dbReference type="GO" id="GO:0046872">
    <property type="term" value="F:metal ion binding"/>
    <property type="evidence" value="ECO:0007669"/>
    <property type="project" value="UniProtKB-KW"/>
</dbReference>
<evidence type="ECO:0000256" key="11">
    <source>
        <dbReference type="ARBA" id="ARBA00023098"/>
    </source>
</evidence>
<dbReference type="GeneID" id="97287637"/>
<sequence length="113" mass="12674">MKRFKYALQGLNTIVKKDWKFTIHLCCAAMAILLGIFVGINKVEWLFLIIAISLVLAFEAINTAVEYVVDLCTKEYNILAKYAKDIAAFSVLIVSVMSLIIGLIIFIPYLLAL</sequence>
<feature type="binding site" evidence="17">
    <location>
        <position position="66"/>
    </location>
    <ligand>
        <name>ATP</name>
        <dbReference type="ChEBI" id="CHEBI:30616"/>
    </ligand>
</feature>
<reference evidence="21 22" key="1">
    <citation type="submission" date="2018-06" db="EMBL/GenBank/DDBJ databases">
        <authorList>
            <consortium name="Pathogen Informatics"/>
            <person name="Doyle S."/>
        </authorList>
    </citation>
    <scope>NUCLEOTIDE SEQUENCE [LARGE SCALE GENOMIC DNA]</scope>
    <source>
        <strain evidence="21 22">NCTC12413</strain>
    </source>
</reference>
<dbReference type="PANTHER" id="PTHR34299:SF1">
    <property type="entry name" value="DIACYLGLYCEROL KINASE"/>
    <property type="match status" value="1"/>
</dbReference>
<feature type="transmembrane region" description="Helical" evidence="19">
    <location>
        <begin position="46"/>
        <end position="65"/>
    </location>
</feature>
<evidence type="ECO:0000256" key="19">
    <source>
        <dbReference type="SAM" id="Phobius"/>
    </source>
</evidence>
<dbReference type="InterPro" id="IPR036945">
    <property type="entry name" value="DAGK_sf"/>
</dbReference>
<feature type="active site" description="Proton acceptor" evidence="15">
    <location>
        <position position="59"/>
    </location>
</feature>
<dbReference type="GO" id="GO:0005886">
    <property type="term" value="C:plasma membrane"/>
    <property type="evidence" value="ECO:0007669"/>
    <property type="project" value="UniProtKB-SubCell"/>
</dbReference>
<evidence type="ECO:0000256" key="6">
    <source>
        <dbReference type="ARBA" id="ARBA00022692"/>
    </source>
</evidence>
<keyword evidence="18" id="KW-0479">Metal-binding</keyword>
<keyword evidence="14" id="KW-1208">Phospholipid metabolism</keyword>
<evidence type="ECO:0000313" key="22">
    <source>
        <dbReference type="Proteomes" id="UP000254956"/>
    </source>
</evidence>
<evidence type="ECO:0000256" key="13">
    <source>
        <dbReference type="ARBA" id="ARBA00023209"/>
    </source>
</evidence>
<evidence type="ECO:0000256" key="15">
    <source>
        <dbReference type="PIRSR" id="PIRSR600829-1"/>
    </source>
</evidence>
<dbReference type="Proteomes" id="UP000321598">
    <property type="component" value="Unassembled WGS sequence"/>
</dbReference>
<evidence type="ECO:0000256" key="7">
    <source>
        <dbReference type="ARBA" id="ARBA00022741"/>
    </source>
</evidence>
<keyword evidence="3" id="KW-1003">Cell membrane</keyword>
<evidence type="ECO:0000313" key="21">
    <source>
        <dbReference type="EMBL" id="SUJ18874.1"/>
    </source>
</evidence>
<feature type="transmembrane region" description="Helical" evidence="19">
    <location>
        <begin position="86"/>
        <end position="111"/>
    </location>
</feature>
<dbReference type="CDD" id="cd14265">
    <property type="entry name" value="UDPK_IM_like"/>
    <property type="match status" value="1"/>
</dbReference>
<evidence type="ECO:0000256" key="4">
    <source>
        <dbReference type="ARBA" id="ARBA00022516"/>
    </source>
</evidence>
<dbReference type="GO" id="GO:0005524">
    <property type="term" value="F:ATP binding"/>
    <property type="evidence" value="ECO:0007669"/>
    <property type="project" value="UniProtKB-KW"/>
</dbReference>
<feature type="transmembrane region" description="Helical" evidence="19">
    <location>
        <begin position="21"/>
        <end position="40"/>
    </location>
</feature>
<keyword evidence="18" id="KW-0460">Magnesium</keyword>
<feature type="binding site" evidence="16">
    <location>
        <position position="59"/>
    </location>
    <ligand>
        <name>substrate</name>
    </ligand>
</feature>
<dbReference type="RefSeq" id="WP_002510509.1">
    <property type="nucleotide sequence ID" value="NZ_AP019698.1"/>
</dbReference>
<evidence type="ECO:0000256" key="2">
    <source>
        <dbReference type="ARBA" id="ARBA00005967"/>
    </source>
</evidence>
<name>A0A380CEG6_9STAP</name>
<organism evidence="21 22">
    <name type="scientific">Staphylococcus arlettae</name>
    <dbReference type="NCBI Taxonomy" id="29378"/>
    <lineage>
        <taxon>Bacteria</taxon>
        <taxon>Bacillati</taxon>
        <taxon>Bacillota</taxon>
        <taxon>Bacilli</taxon>
        <taxon>Bacillales</taxon>
        <taxon>Staphylococcaceae</taxon>
        <taxon>Staphylococcus</taxon>
    </lineage>
</organism>
<dbReference type="OrthoDB" id="9789934at2"/>
<keyword evidence="8 21" id="KW-0418">Kinase</keyword>
<dbReference type="Pfam" id="PF01219">
    <property type="entry name" value="DAGK_prokar"/>
    <property type="match status" value="1"/>
</dbReference>
<keyword evidence="13" id="KW-0594">Phospholipid biosynthesis</keyword>
<keyword evidence="11" id="KW-0443">Lipid metabolism</keyword>
<dbReference type="Proteomes" id="UP000254956">
    <property type="component" value="Unassembled WGS sequence"/>
</dbReference>
<evidence type="ECO:0000256" key="1">
    <source>
        <dbReference type="ARBA" id="ARBA00004651"/>
    </source>
</evidence>
<dbReference type="EMBL" id="BKAV01000007">
    <property type="protein sequence ID" value="GEP99995.1"/>
    <property type="molecule type" value="Genomic_DNA"/>
</dbReference>
<comment type="subcellular location">
    <subcellularLocation>
        <location evidence="1">Cell membrane</location>
        <topology evidence="1">Multi-pass membrane protein</topology>
    </subcellularLocation>
</comment>
<keyword evidence="9 17" id="KW-0067">ATP-binding</keyword>
<evidence type="ECO:0000256" key="18">
    <source>
        <dbReference type="PIRSR" id="PIRSR600829-4"/>
    </source>
</evidence>
<evidence type="ECO:0000256" key="17">
    <source>
        <dbReference type="PIRSR" id="PIRSR600829-3"/>
    </source>
</evidence>
<gene>
    <name evidence="21" type="primary">dgkA</name>
    <name evidence="21" type="ORF">NCTC12413_01361</name>
    <name evidence="20" type="ORF">SAR03_10330</name>
</gene>
<proteinExistence type="inferred from homology"/>
<dbReference type="GO" id="GO:0008654">
    <property type="term" value="P:phospholipid biosynthetic process"/>
    <property type="evidence" value="ECO:0007669"/>
    <property type="project" value="UniProtKB-KW"/>
</dbReference>
<evidence type="ECO:0000256" key="12">
    <source>
        <dbReference type="ARBA" id="ARBA00023136"/>
    </source>
</evidence>
<feature type="binding site" evidence="17">
    <location>
        <begin position="84"/>
        <end position="85"/>
    </location>
    <ligand>
        <name>ATP</name>
        <dbReference type="ChEBI" id="CHEBI:30616"/>
    </ligand>
</feature>
<dbReference type="AlphaFoldDB" id="A0A380CEG6"/>